<feature type="non-terminal residue" evidence="2">
    <location>
        <position position="1"/>
    </location>
</feature>
<evidence type="ECO:0000313" key="3">
    <source>
        <dbReference type="Proteomes" id="UP000626109"/>
    </source>
</evidence>
<feature type="region of interest" description="Disordered" evidence="1">
    <location>
        <begin position="283"/>
        <end position="440"/>
    </location>
</feature>
<name>A0A813LBK3_POLGL</name>
<sequence>AHGETENSHQFRAWTPKEMADCRGVSTLQQEQSRDYRRKGIEEVDRLTREAREAESLLFGGTWRPLEAKAPQSMERPGTSKSASSAALTDGAVCAEQAPEVPRPQAESLFFGGAWRPLESSSEALGVASEAERTFFGGIWRSLEAKAPQAAERPGTSSTEPPSSSKCQKSQSLRSRDFREKVSKAGSRSSSSVRSSKAGVSCHAPVPNEWPAFAPSVAFASTVSSSVASASTVSSRSTLRSSSRVADSADSKAAAVAAAVKACGGFEQVVAAVADAAVAAGYHGPFSKRPQSSGASSRSTAASSSSSQSSCRPMTASSSCSNLSSMSSSSRPSTAQSSCSQASQASSQASVASSSSHFSLGAVSAASSRPSEVSRRSEASLRKMLEKAGGGSGGKSGHTGAAEPGPQGLTSPAYDSRLFASAGAHGSGKRRSANVRTKPP</sequence>
<feature type="compositionally biased region" description="Basic and acidic residues" evidence="1">
    <location>
        <begin position="372"/>
        <end position="386"/>
    </location>
</feature>
<comment type="caution">
    <text evidence="2">The sequence shown here is derived from an EMBL/GenBank/DDBJ whole genome shotgun (WGS) entry which is preliminary data.</text>
</comment>
<feature type="region of interest" description="Disordered" evidence="1">
    <location>
        <begin position="228"/>
        <end position="250"/>
    </location>
</feature>
<feature type="compositionally biased region" description="Low complexity" evidence="1">
    <location>
        <begin position="292"/>
        <end position="310"/>
    </location>
</feature>
<feature type="compositionally biased region" description="Low complexity" evidence="1">
    <location>
        <begin position="317"/>
        <end position="371"/>
    </location>
</feature>
<feature type="compositionally biased region" description="Basic and acidic residues" evidence="1">
    <location>
        <begin position="174"/>
        <end position="183"/>
    </location>
</feature>
<evidence type="ECO:0000256" key="1">
    <source>
        <dbReference type="SAM" id="MobiDB-lite"/>
    </source>
</evidence>
<dbReference type="AlphaFoldDB" id="A0A813LBK3"/>
<evidence type="ECO:0000313" key="2">
    <source>
        <dbReference type="EMBL" id="CAE8724671.1"/>
    </source>
</evidence>
<feature type="region of interest" description="Disordered" evidence="1">
    <location>
        <begin position="146"/>
        <end position="204"/>
    </location>
</feature>
<proteinExistence type="predicted"/>
<dbReference type="Proteomes" id="UP000626109">
    <property type="component" value="Unassembled WGS sequence"/>
</dbReference>
<feature type="region of interest" description="Disordered" evidence="1">
    <location>
        <begin position="66"/>
        <end position="102"/>
    </location>
</feature>
<feature type="compositionally biased region" description="Gly residues" evidence="1">
    <location>
        <begin position="388"/>
        <end position="397"/>
    </location>
</feature>
<gene>
    <name evidence="2" type="ORF">PGLA2088_LOCUS43803</name>
</gene>
<dbReference type="EMBL" id="CAJNNW010034937">
    <property type="protein sequence ID" value="CAE8724671.1"/>
    <property type="molecule type" value="Genomic_DNA"/>
</dbReference>
<protein>
    <submittedName>
        <fullName evidence="2">Uncharacterized protein</fullName>
    </submittedName>
</protein>
<feature type="compositionally biased region" description="Low complexity" evidence="1">
    <location>
        <begin position="156"/>
        <end position="173"/>
    </location>
</feature>
<reference evidence="2" key="1">
    <citation type="submission" date="2021-02" db="EMBL/GenBank/DDBJ databases">
        <authorList>
            <person name="Dougan E. K."/>
            <person name="Rhodes N."/>
            <person name="Thang M."/>
            <person name="Chan C."/>
        </authorList>
    </citation>
    <scope>NUCLEOTIDE SEQUENCE</scope>
</reference>
<accession>A0A813LBK3</accession>
<feature type="compositionally biased region" description="Low complexity" evidence="1">
    <location>
        <begin position="184"/>
        <end position="201"/>
    </location>
</feature>
<organism evidence="2 3">
    <name type="scientific">Polarella glacialis</name>
    <name type="common">Dinoflagellate</name>
    <dbReference type="NCBI Taxonomy" id="89957"/>
    <lineage>
        <taxon>Eukaryota</taxon>
        <taxon>Sar</taxon>
        <taxon>Alveolata</taxon>
        <taxon>Dinophyceae</taxon>
        <taxon>Suessiales</taxon>
        <taxon>Suessiaceae</taxon>
        <taxon>Polarella</taxon>
    </lineage>
</organism>
<feature type="compositionally biased region" description="Basic residues" evidence="1">
    <location>
        <begin position="427"/>
        <end position="440"/>
    </location>
</feature>